<proteinExistence type="predicted"/>
<dbReference type="PROSITE" id="PS50888">
    <property type="entry name" value="BHLH"/>
    <property type="match status" value="1"/>
</dbReference>
<keyword evidence="3" id="KW-0805">Transcription regulation</keyword>
<feature type="compositionally biased region" description="Low complexity" evidence="8">
    <location>
        <begin position="227"/>
        <end position="243"/>
    </location>
</feature>
<sequence length="669" mass="73259">MICCLFCFSGKLVSPKWKNFKGLKLQWRDKIRLNNAIWRAWYMQYLEKRKNPVCHFVTPLDGSVDVDEHRRPEAIATEGKYWKRRIEIVIREYHKWRTYFKKRLQKHKDEDLSSLVRDDDVFLWQKRRYGRETPVPMEEGSLLDADMLMSEFTDTLFSTLSSHQLVSWPNSRDIAHLGNADMIQPGLIPLQPNFDFMDTFEPFQDLFTPSRSSSCFSSVSAVSSATTESSSHSSQSPVLPSGSLPNTLPAGNISDGLITSSVPAPVIPDVGTDQCSSIRSEGSFIHPNSSLSGPQTFMPVFQTPLPLLQPATQQHQSPLPAVPLNSSLSSPPAAFAAPETQKFGLCESTVITHTASATLTHNAPATTFSQSQNLVLATQQPGAGVPCNLTFQTTVLQGQPRPQLQSQLTFALPKAVPLASAATKPKQSQKIVPAPKPETVSLLLKNAFITPAAFQGQSRAVIVTPAPLKREGILTPATSQSNVAIAPAGIVRAPGVTEFRSNIPVGPAQRAPSSQQTQSTVSHLFSPSVVQDVLVKGEKISSHSSSSQVPSPTPSRDCQNSGQASPCTSEQSPSPQSPQNSCSGKVTTDPNMAAIKNRRISEQKRRSNIKTGFSTLNSLVTTSSKSISHAITLQKTVEYIAKLQQERIQMQEEARRLREEIEELNAAIM</sequence>
<reference evidence="10 11" key="1">
    <citation type="submission" date="2019-09" db="EMBL/GenBank/DDBJ databases">
        <title>Bird 10,000 Genomes (B10K) Project - Family phase.</title>
        <authorList>
            <person name="Zhang G."/>
        </authorList>
    </citation>
    <scope>NUCLEOTIDE SEQUENCE [LARGE SCALE GENOMIC DNA]</scope>
    <source>
        <strain evidence="10">B10K-DU-001-42</strain>
        <tissue evidence="10">Muscle</tissue>
    </source>
</reference>
<keyword evidence="11" id="KW-1185">Reference proteome</keyword>
<dbReference type="InterPro" id="IPR011598">
    <property type="entry name" value="bHLH_dom"/>
</dbReference>
<keyword evidence="6" id="KW-0539">Nucleus</keyword>
<evidence type="ECO:0000256" key="1">
    <source>
        <dbReference type="ARBA" id="ARBA00004123"/>
    </source>
</evidence>
<dbReference type="SUPFAM" id="SSF47459">
    <property type="entry name" value="HLH, helix-loop-helix DNA-binding domain"/>
    <property type="match status" value="1"/>
</dbReference>
<feature type="compositionally biased region" description="Low complexity" evidence="8">
    <location>
        <begin position="565"/>
        <end position="583"/>
    </location>
</feature>
<dbReference type="InterPro" id="IPR052207">
    <property type="entry name" value="Max-like/E-box_TFs"/>
</dbReference>
<accession>A0A7L2ILK6</accession>
<evidence type="ECO:0000313" key="11">
    <source>
        <dbReference type="Proteomes" id="UP000536381"/>
    </source>
</evidence>
<comment type="caution">
    <text evidence="10">The sequence shown here is derived from an EMBL/GenBank/DDBJ whole genome shotgun (WGS) entry which is preliminary data.</text>
</comment>
<dbReference type="Pfam" id="PF00010">
    <property type="entry name" value="HLH"/>
    <property type="match status" value="1"/>
</dbReference>
<gene>
    <name evidence="10" type="primary">Mlxip</name>
    <name evidence="10" type="ORF">SEMFRA_R04097</name>
</gene>
<evidence type="ECO:0000313" key="10">
    <source>
        <dbReference type="EMBL" id="NXR11016.1"/>
    </source>
</evidence>
<feature type="non-terminal residue" evidence="10">
    <location>
        <position position="669"/>
    </location>
</feature>
<feature type="compositionally biased region" description="Polar residues" evidence="8">
    <location>
        <begin position="511"/>
        <end position="522"/>
    </location>
</feature>
<comment type="subcellular location">
    <subcellularLocation>
        <location evidence="1">Nucleus</location>
    </subcellularLocation>
</comment>
<feature type="domain" description="BHLH" evidence="9">
    <location>
        <begin position="593"/>
        <end position="643"/>
    </location>
</feature>
<keyword evidence="2" id="KW-0597">Phosphoprotein</keyword>
<evidence type="ECO:0000256" key="4">
    <source>
        <dbReference type="ARBA" id="ARBA00023125"/>
    </source>
</evidence>
<dbReference type="GO" id="GO:0005634">
    <property type="term" value="C:nucleus"/>
    <property type="evidence" value="ECO:0007669"/>
    <property type="project" value="UniProtKB-SubCell"/>
</dbReference>
<dbReference type="SMART" id="SM00353">
    <property type="entry name" value="HLH"/>
    <property type="match status" value="1"/>
</dbReference>
<protein>
    <submittedName>
        <fullName evidence="10">MLXIP protein</fullName>
    </submittedName>
</protein>
<feature type="region of interest" description="Disordered" evidence="8">
    <location>
        <begin position="501"/>
        <end position="522"/>
    </location>
</feature>
<dbReference type="FunFam" id="4.10.280.10:FF:000028">
    <property type="entry name" value="MLX interacting protein like"/>
    <property type="match status" value="1"/>
</dbReference>
<evidence type="ECO:0000256" key="3">
    <source>
        <dbReference type="ARBA" id="ARBA00023015"/>
    </source>
</evidence>
<feature type="region of interest" description="Disordered" evidence="8">
    <location>
        <begin position="539"/>
        <end position="590"/>
    </location>
</feature>
<evidence type="ECO:0000256" key="6">
    <source>
        <dbReference type="ARBA" id="ARBA00023242"/>
    </source>
</evidence>
<feature type="non-terminal residue" evidence="10">
    <location>
        <position position="1"/>
    </location>
</feature>
<evidence type="ECO:0000256" key="5">
    <source>
        <dbReference type="ARBA" id="ARBA00023163"/>
    </source>
</evidence>
<dbReference type="PANTHER" id="PTHR15741:SF23">
    <property type="entry name" value="MLX-INTERACTING PROTEIN"/>
    <property type="match status" value="1"/>
</dbReference>
<evidence type="ECO:0000256" key="8">
    <source>
        <dbReference type="SAM" id="MobiDB-lite"/>
    </source>
</evidence>
<feature type="region of interest" description="Disordered" evidence="8">
    <location>
        <begin position="227"/>
        <end position="252"/>
    </location>
</feature>
<dbReference type="OrthoDB" id="6022628at2759"/>
<dbReference type="AlphaFoldDB" id="A0A7L2ILK6"/>
<dbReference type="Gene3D" id="4.10.280.10">
    <property type="entry name" value="Helix-loop-helix DNA-binding domain"/>
    <property type="match status" value="1"/>
</dbReference>
<dbReference type="EMBL" id="VWYK01065997">
    <property type="protein sequence ID" value="NXR11016.1"/>
    <property type="molecule type" value="Genomic_DNA"/>
</dbReference>
<organism evidence="10 11">
    <name type="scientific">Semnornis frantzii</name>
    <dbReference type="NCBI Taxonomy" id="91796"/>
    <lineage>
        <taxon>Eukaryota</taxon>
        <taxon>Metazoa</taxon>
        <taxon>Chordata</taxon>
        <taxon>Craniata</taxon>
        <taxon>Vertebrata</taxon>
        <taxon>Euteleostomi</taxon>
        <taxon>Archelosauria</taxon>
        <taxon>Archosauria</taxon>
        <taxon>Dinosauria</taxon>
        <taxon>Saurischia</taxon>
        <taxon>Theropoda</taxon>
        <taxon>Coelurosauria</taxon>
        <taxon>Aves</taxon>
        <taxon>Neognathae</taxon>
        <taxon>Neoaves</taxon>
        <taxon>Telluraves</taxon>
        <taxon>Coraciimorphae</taxon>
        <taxon>Piciformes</taxon>
        <taxon>Ramphastidae</taxon>
        <taxon>Semnornis</taxon>
    </lineage>
</organism>
<keyword evidence="4" id="KW-0238">DNA-binding</keyword>
<dbReference type="InterPro" id="IPR036638">
    <property type="entry name" value="HLH_DNA-bd_sf"/>
</dbReference>
<evidence type="ECO:0000259" key="9">
    <source>
        <dbReference type="PROSITE" id="PS50888"/>
    </source>
</evidence>
<dbReference type="GO" id="GO:0000978">
    <property type="term" value="F:RNA polymerase II cis-regulatory region sequence-specific DNA binding"/>
    <property type="evidence" value="ECO:0007669"/>
    <property type="project" value="TreeGrafter"/>
</dbReference>
<feature type="coiled-coil region" evidence="7">
    <location>
        <begin position="633"/>
        <end position="667"/>
    </location>
</feature>
<dbReference type="GO" id="GO:0000981">
    <property type="term" value="F:DNA-binding transcription factor activity, RNA polymerase II-specific"/>
    <property type="evidence" value="ECO:0007669"/>
    <property type="project" value="TreeGrafter"/>
</dbReference>
<evidence type="ECO:0000256" key="2">
    <source>
        <dbReference type="ARBA" id="ARBA00022553"/>
    </source>
</evidence>
<dbReference type="GO" id="GO:0046983">
    <property type="term" value="F:protein dimerization activity"/>
    <property type="evidence" value="ECO:0007669"/>
    <property type="project" value="InterPro"/>
</dbReference>
<dbReference type="PANTHER" id="PTHR15741">
    <property type="entry name" value="BASIC HELIX-LOOP-HELIX ZIP TRANSCRIPTION FACTOR"/>
    <property type="match status" value="1"/>
</dbReference>
<keyword evidence="5" id="KW-0804">Transcription</keyword>
<keyword evidence="7" id="KW-0175">Coiled coil</keyword>
<evidence type="ECO:0000256" key="7">
    <source>
        <dbReference type="SAM" id="Coils"/>
    </source>
</evidence>
<name>A0A7L2ILK6_9PICI</name>
<dbReference type="Proteomes" id="UP000536381">
    <property type="component" value="Unassembled WGS sequence"/>
</dbReference>